<feature type="region of interest" description="Disordered" evidence="1">
    <location>
        <begin position="234"/>
        <end position="265"/>
    </location>
</feature>
<evidence type="ECO:0000313" key="3">
    <source>
        <dbReference type="Proteomes" id="UP001501470"/>
    </source>
</evidence>
<proteinExistence type="predicted"/>
<organism evidence="2 3">
    <name type="scientific">Dactylosporangium maewongense</name>
    <dbReference type="NCBI Taxonomy" id="634393"/>
    <lineage>
        <taxon>Bacteria</taxon>
        <taxon>Bacillati</taxon>
        <taxon>Actinomycetota</taxon>
        <taxon>Actinomycetes</taxon>
        <taxon>Micromonosporales</taxon>
        <taxon>Micromonosporaceae</taxon>
        <taxon>Dactylosporangium</taxon>
    </lineage>
</organism>
<name>A0ABN2DEZ4_9ACTN</name>
<gene>
    <name evidence="2" type="ORF">GCM10009827_117410</name>
</gene>
<reference evidence="2 3" key="1">
    <citation type="journal article" date="2019" name="Int. J. Syst. Evol. Microbiol.">
        <title>The Global Catalogue of Microorganisms (GCM) 10K type strain sequencing project: providing services to taxonomists for standard genome sequencing and annotation.</title>
        <authorList>
            <consortium name="The Broad Institute Genomics Platform"/>
            <consortium name="The Broad Institute Genome Sequencing Center for Infectious Disease"/>
            <person name="Wu L."/>
            <person name="Ma J."/>
        </authorList>
    </citation>
    <scope>NUCLEOTIDE SEQUENCE [LARGE SCALE GENOMIC DNA]</scope>
    <source>
        <strain evidence="2 3">JCM 15933</strain>
    </source>
</reference>
<sequence>MRRPDPRLRHLVLRRRPDDVGRRLRPAAPGRRHRPGRRPARRPPDPRNPAQPDPSSCAPARPVPVITFRGQQDATNPYQGGGDVWRYPIPGAQARWAAINRCTSGPAAVSVTTHVTRTSYPNCAADTVLYTIGDGGHTGPGTPAAFPGNGTTTQEIGANTLMWQFFQRLTLPASQRSIVGLLAHTAGSPHWTARRLVPGSRVFAGGRWRNVPPSQVCATGWSAAAPPCHDPCRRAMQGKSGPDQSASWRHAPPSPHCRVTRRHYS</sequence>
<keyword evidence="3" id="KW-1185">Reference proteome</keyword>
<dbReference type="Proteomes" id="UP001501470">
    <property type="component" value="Unassembled WGS sequence"/>
</dbReference>
<accession>A0ABN2DEZ4</accession>
<evidence type="ECO:0000313" key="2">
    <source>
        <dbReference type="EMBL" id="GAA1576069.1"/>
    </source>
</evidence>
<feature type="region of interest" description="Disordered" evidence="1">
    <location>
        <begin position="1"/>
        <end position="62"/>
    </location>
</feature>
<evidence type="ECO:0000256" key="1">
    <source>
        <dbReference type="SAM" id="MobiDB-lite"/>
    </source>
</evidence>
<feature type="compositionally biased region" description="Basic residues" evidence="1">
    <location>
        <begin position="30"/>
        <end position="41"/>
    </location>
</feature>
<comment type="caution">
    <text evidence="2">The sequence shown here is derived from an EMBL/GenBank/DDBJ whole genome shotgun (WGS) entry which is preliminary data.</text>
</comment>
<dbReference type="RefSeq" id="WP_344515492.1">
    <property type="nucleotide sequence ID" value="NZ_BAAAQD010000057.1"/>
</dbReference>
<protein>
    <submittedName>
        <fullName evidence="2">Uncharacterized protein</fullName>
    </submittedName>
</protein>
<dbReference type="EMBL" id="BAAAQD010000057">
    <property type="protein sequence ID" value="GAA1576069.1"/>
    <property type="molecule type" value="Genomic_DNA"/>
</dbReference>